<reference evidence="2" key="1">
    <citation type="journal article" date="2012" name="PLoS ONE">
        <title>Gene sets for utilization of primary and secondary nutrition supplies in the distal gut of endangered iberian lynx.</title>
        <authorList>
            <person name="Alcaide M."/>
            <person name="Messina E."/>
            <person name="Richter M."/>
            <person name="Bargiela R."/>
            <person name="Peplies J."/>
            <person name="Huws S.A."/>
            <person name="Newbold C.J."/>
            <person name="Golyshin P.N."/>
            <person name="Simon M.A."/>
            <person name="Lopez G."/>
            <person name="Yakimov M.M."/>
            <person name="Ferrer M."/>
        </authorList>
    </citation>
    <scope>NUCLEOTIDE SEQUENCE</scope>
</reference>
<proteinExistence type="predicted"/>
<protein>
    <submittedName>
        <fullName evidence="2">Secreted protein</fullName>
    </submittedName>
</protein>
<name>J9FB33_9ZZZZ</name>
<evidence type="ECO:0000313" key="2">
    <source>
        <dbReference type="EMBL" id="EJW92096.1"/>
    </source>
</evidence>
<keyword evidence="1" id="KW-1133">Transmembrane helix</keyword>
<keyword evidence="1" id="KW-0472">Membrane</keyword>
<feature type="transmembrane region" description="Helical" evidence="1">
    <location>
        <begin position="7"/>
        <end position="29"/>
    </location>
</feature>
<dbReference type="EMBL" id="AMCI01007758">
    <property type="protein sequence ID" value="EJW92096.1"/>
    <property type="molecule type" value="Genomic_DNA"/>
</dbReference>
<organism evidence="2">
    <name type="scientific">gut metagenome</name>
    <dbReference type="NCBI Taxonomy" id="749906"/>
    <lineage>
        <taxon>unclassified sequences</taxon>
        <taxon>metagenomes</taxon>
        <taxon>organismal metagenomes</taxon>
    </lineage>
</organism>
<gene>
    <name evidence="2" type="ORF">EVA_19792</name>
</gene>
<comment type="caution">
    <text evidence="2">The sequence shown here is derived from an EMBL/GenBank/DDBJ whole genome shotgun (WGS) entry which is preliminary data.</text>
</comment>
<dbReference type="AlphaFoldDB" id="J9FB33"/>
<evidence type="ECO:0000256" key="1">
    <source>
        <dbReference type="SAM" id="Phobius"/>
    </source>
</evidence>
<keyword evidence="1" id="KW-0812">Transmembrane</keyword>
<accession>J9FB33</accession>
<sequence>MTIIVTFFIGCIVGAAFTATLFAIVISLINNNGEEKYEEDI</sequence>